<evidence type="ECO:0000256" key="1">
    <source>
        <dbReference type="SAM" id="Coils"/>
    </source>
</evidence>
<dbReference type="OMA" id="QEYRTHY"/>
<protein>
    <submittedName>
        <fullName evidence="2">Uncharacterized protein</fullName>
    </submittedName>
</protein>
<keyword evidence="3" id="KW-1185">Reference proteome</keyword>
<keyword evidence="1" id="KW-0175">Coiled coil</keyword>
<accession>A0A8S1WII7</accession>
<proteinExistence type="predicted"/>
<organism evidence="2 3">
    <name type="scientific">Paramecium octaurelia</name>
    <dbReference type="NCBI Taxonomy" id="43137"/>
    <lineage>
        <taxon>Eukaryota</taxon>
        <taxon>Sar</taxon>
        <taxon>Alveolata</taxon>
        <taxon>Ciliophora</taxon>
        <taxon>Intramacronucleata</taxon>
        <taxon>Oligohymenophorea</taxon>
        <taxon>Peniculida</taxon>
        <taxon>Parameciidae</taxon>
        <taxon>Paramecium</taxon>
    </lineage>
</organism>
<name>A0A8S1WII7_PAROT</name>
<evidence type="ECO:0000313" key="2">
    <source>
        <dbReference type="EMBL" id="CAD8189964.1"/>
    </source>
</evidence>
<dbReference type="Proteomes" id="UP000683925">
    <property type="component" value="Unassembled WGS sequence"/>
</dbReference>
<dbReference type="AlphaFoldDB" id="A0A8S1WII7"/>
<feature type="coiled-coil region" evidence="1">
    <location>
        <begin position="30"/>
        <end position="57"/>
    </location>
</feature>
<comment type="caution">
    <text evidence="2">The sequence shown here is derived from an EMBL/GenBank/DDBJ whole genome shotgun (WGS) entry which is preliminary data.</text>
</comment>
<sequence>MFITQNQKNKNAHQDIIDSDFQSNVINQELKSFVQKIQERQKRLSELSKQLEETIQKSLSINSTIFERELRSKQKEMRKTKLENEKRVTKIKRDYDLTENSNLSKLLQKQQEYRTHYDQLYQEEIHFVRFLDQQTKNSSYFSVINTILNDSLIFSGQKLDNSSVLEYLTGQNKQKIPNFHNSIKLTIQQLQNIEENLQLIVNSNSMTDSQLQLLQQSLSNFINVLKTTQTSIDEILLEMESIQKEISDSDKIRKNNIILIQSIIKENQDQKELEIQEFIKLNDSLLRQLMSVVEINKKYSNFQQQSNEDLQKLSQLSEIQLQSISQIENKKQNKQGCSSLKKISTVVLSKSRKYSDHYKELNELINKSNDQSLELGIKRDSTALESSFLYQSQQATYSEKPILNIVLQKQMRSQSPNSTKYIEKKSPLTHHGTTYKTIAHADKKTALPLRCSCPPQCLCSSQIIIQIHQCNCQLYINSKGYIMCQQCQFSQQIQDYGFYCPQNRQKNKFRNYEDFLFSFWLHLTTLTINEQIVEFWDNLQVNCQRLWIQCKQIEFNDQTDEINVINFIVFCPSNSKCYHKTSQQQIHFCQSPLLINSLGDLICRKCNFFGNPQFHFIQCPEQKGFYFYQNIDLFLNSIDLNNSNFESEKQNLEFLQKLRRNLLKKWK</sequence>
<gene>
    <name evidence="2" type="ORF">POCTA_138.1.T0960095</name>
</gene>
<evidence type="ECO:0000313" key="3">
    <source>
        <dbReference type="Proteomes" id="UP000683925"/>
    </source>
</evidence>
<dbReference type="OrthoDB" id="10306022at2759"/>
<reference evidence="2" key="1">
    <citation type="submission" date="2021-01" db="EMBL/GenBank/DDBJ databases">
        <authorList>
            <consortium name="Genoscope - CEA"/>
            <person name="William W."/>
        </authorList>
    </citation>
    <scope>NUCLEOTIDE SEQUENCE</scope>
</reference>
<dbReference type="EMBL" id="CAJJDP010000095">
    <property type="protein sequence ID" value="CAD8189964.1"/>
    <property type="molecule type" value="Genomic_DNA"/>
</dbReference>